<accession>A0A7W3IXJ3</accession>
<dbReference type="AlphaFoldDB" id="A0A7W3IXJ3"/>
<keyword evidence="2" id="KW-1185">Reference proteome</keyword>
<proteinExistence type="predicted"/>
<dbReference type="EMBL" id="JACGXA010000001">
    <property type="protein sequence ID" value="MBA8802384.1"/>
    <property type="molecule type" value="Genomic_DNA"/>
</dbReference>
<gene>
    <name evidence="1" type="ORF">FB382_000675</name>
</gene>
<evidence type="ECO:0000313" key="2">
    <source>
        <dbReference type="Proteomes" id="UP000580910"/>
    </source>
</evidence>
<name>A0A7W3IXJ3_9ACTN</name>
<comment type="caution">
    <text evidence="1">The sequence shown here is derived from an EMBL/GenBank/DDBJ whole genome shotgun (WGS) entry which is preliminary data.</text>
</comment>
<reference evidence="1 2" key="1">
    <citation type="submission" date="2020-07" db="EMBL/GenBank/DDBJ databases">
        <title>Sequencing the genomes of 1000 actinobacteria strains.</title>
        <authorList>
            <person name="Klenk H.-P."/>
        </authorList>
    </citation>
    <scope>NUCLEOTIDE SEQUENCE [LARGE SCALE GENOMIC DNA]</scope>
    <source>
        <strain evidence="1 2">DSM 21349</strain>
    </source>
</reference>
<organism evidence="1 2">
    <name type="scientific">Nocardioides ginsengisegetis</name>
    <dbReference type="NCBI Taxonomy" id="661491"/>
    <lineage>
        <taxon>Bacteria</taxon>
        <taxon>Bacillati</taxon>
        <taxon>Actinomycetota</taxon>
        <taxon>Actinomycetes</taxon>
        <taxon>Propionibacteriales</taxon>
        <taxon>Nocardioidaceae</taxon>
        <taxon>Nocardioides</taxon>
    </lineage>
</organism>
<protein>
    <submittedName>
        <fullName evidence="1">Uncharacterized protein</fullName>
    </submittedName>
</protein>
<dbReference type="Proteomes" id="UP000580910">
    <property type="component" value="Unassembled WGS sequence"/>
</dbReference>
<dbReference type="RefSeq" id="WP_182536809.1">
    <property type="nucleotide sequence ID" value="NZ_JACGXA010000001.1"/>
</dbReference>
<sequence length="77" mass="8401">MRPVPGPRTVARRVVAGIGLDEVIHLQRRVDELAVAVAENAALAEPLAAKVTELEQALVGPLQQRRRFRDEHGLDAS</sequence>
<evidence type="ECO:0000313" key="1">
    <source>
        <dbReference type="EMBL" id="MBA8802384.1"/>
    </source>
</evidence>